<evidence type="ECO:0000313" key="2">
    <source>
        <dbReference type="EMBL" id="MPL95042.1"/>
    </source>
</evidence>
<organism evidence="2">
    <name type="scientific">bioreactor metagenome</name>
    <dbReference type="NCBI Taxonomy" id="1076179"/>
    <lineage>
        <taxon>unclassified sequences</taxon>
        <taxon>metagenomes</taxon>
        <taxon>ecological metagenomes</taxon>
    </lineage>
</organism>
<dbReference type="InterPro" id="IPR029058">
    <property type="entry name" value="AB_hydrolase_fold"/>
</dbReference>
<name>A0A644VX45_9ZZZZ</name>
<comment type="caution">
    <text evidence="2">The sequence shown here is derived from an EMBL/GenBank/DDBJ whole genome shotgun (WGS) entry which is preliminary data.</text>
</comment>
<protein>
    <recommendedName>
        <fullName evidence="3">Fungal lipase-like domain-containing protein</fullName>
    </recommendedName>
</protein>
<evidence type="ECO:0008006" key="3">
    <source>
        <dbReference type="Google" id="ProtNLM"/>
    </source>
</evidence>
<dbReference type="AlphaFoldDB" id="A0A644VX45"/>
<sequence>MYFRYLCIAAGFMIPVASLAQSDILTRQGNSGTVSGSLYGDGQSRTYNNPDIPDISPGSTGRGEKGDRTTGGDGGDDGGRIVTGKSRDFRSNYDWDYSGNPRYLPEKKSKSPQNSPSSQEIEEAETGIGQMKPLLLRSDPALKGITEKRLSYEESVTMVHDFILKSQAEIGKYARNFRSGELQQVIQRAFESSSGRQLPPSQRHLSPQLRTSGIHDQNTESLYLLYQSAFIGEAGKILQSAAEEWQEAALMGMISADCYSPGQQKTGDFRPVTYEMTGSNESLKVLLQSVQAMNGDGSGFFSQLYYNGLSGKYVLAFRGSGGVIEDTRDWITNFFNAAGVSTVQYNNACILGRLAKSCDIDIVITGHSLGGGLAQAAALASGKPAYTFNAAGIPVEVVKDLQADLKYAERIRSYYLSDDVLSTLQDMPAERKAEMIGLLAGDLPGEAISALTSGEVAPQAFGIRYNLGPGGGHKMIFVNTILGQRYTESRNQLENFRMEAKRLDY</sequence>
<gene>
    <name evidence="2" type="ORF">SDC9_41205</name>
</gene>
<evidence type="ECO:0000256" key="1">
    <source>
        <dbReference type="SAM" id="MobiDB-lite"/>
    </source>
</evidence>
<dbReference type="SUPFAM" id="SSF53474">
    <property type="entry name" value="alpha/beta-Hydrolases"/>
    <property type="match status" value="1"/>
</dbReference>
<accession>A0A644VX45</accession>
<feature type="region of interest" description="Disordered" evidence="1">
    <location>
        <begin position="100"/>
        <end position="132"/>
    </location>
</feature>
<reference evidence="2" key="1">
    <citation type="submission" date="2019-08" db="EMBL/GenBank/DDBJ databases">
        <authorList>
            <person name="Kucharzyk K."/>
            <person name="Murdoch R.W."/>
            <person name="Higgins S."/>
            <person name="Loffler F."/>
        </authorList>
    </citation>
    <scope>NUCLEOTIDE SEQUENCE</scope>
</reference>
<proteinExistence type="predicted"/>
<feature type="region of interest" description="Disordered" evidence="1">
    <location>
        <begin position="33"/>
        <end position="86"/>
    </location>
</feature>
<dbReference type="EMBL" id="VSSQ01000452">
    <property type="protein sequence ID" value="MPL95042.1"/>
    <property type="molecule type" value="Genomic_DNA"/>
</dbReference>
<dbReference type="Gene3D" id="3.40.50.1820">
    <property type="entry name" value="alpha/beta hydrolase"/>
    <property type="match status" value="1"/>
</dbReference>
<dbReference type="Pfam" id="PF26363">
    <property type="entry name" value="Phospholipase-like"/>
    <property type="match status" value="1"/>
</dbReference>